<dbReference type="Gramene" id="OE9A067557T1">
    <property type="protein sequence ID" value="OE9A067557C1"/>
    <property type="gene ID" value="OE9A067557"/>
</dbReference>
<dbReference type="Proteomes" id="UP000594638">
    <property type="component" value="Unassembled WGS sequence"/>
</dbReference>
<dbReference type="EMBL" id="CACTIH010000482">
    <property type="protein sequence ID" value="CAA2961018.1"/>
    <property type="molecule type" value="Genomic_DNA"/>
</dbReference>
<evidence type="ECO:0000313" key="3">
    <source>
        <dbReference type="Proteomes" id="UP000594638"/>
    </source>
</evidence>
<comment type="caution">
    <text evidence="2">The sequence shown here is derived from an EMBL/GenBank/DDBJ whole genome shotgun (WGS) entry which is preliminary data.</text>
</comment>
<sequence length="113" mass="12331">MLWSTDRANIAGCSDDDQDPMPAATDDLLVTYDSYSSDRGAMEPSYAVPINDAEFEGCTVTDGDSVVTEAPLPATVPETGCALPTARRRSAWLRRLVPSTRTPYMRGTKRTKK</sequence>
<gene>
    <name evidence="2" type="ORF">OLEA9_A067557</name>
</gene>
<dbReference type="AlphaFoldDB" id="A0A8S0Q2H4"/>
<keyword evidence="3" id="KW-1185">Reference proteome</keyword>
<reference evidence="2 3" key="1">
    <citation type="submission" date="2019-12" db="EMBL/GenBank/DDBJ databases">
        <authorList>
            <person name="Alioto T."/>
            <person name="Alioto T."/>
            <person name="Gomez Garrido J."/>
        </authorList>
    </citation>
    <scope>NUCLEOTIDE SEQUENCE [LARGE SCALE GENOMIC DNA]</scope>
</reference>
<protein>
    <submittedName>
        <fullName evidence="2">Uncharacterized protein</fullName>
    </submittedName>
</protein>
<evidence type="ECO:0000313" key="2">
    <source>
        <dbReference type="EMBL" id="CAA2961018.1"/>
    </source>
</evidence>
<evidence type="ECO:0000256" key="1">
    <source>
        <dbReference type="SAM" id="MobiDB-lite"/>
    </source>
</evidence>
<proteinExistence type="predicted"/>
<accession>A0A8S0Q2H4</accession>
<organism evidence="2 3">
    <name type="scientific">Olea europaea subsp. europaea</name>
    <dbReference type="NCBI Taxonomy" id="158383"/>
    <lineage>
        <taxon>Eukaryota</taxon>
        <taxon>Viridiplantae</taxon>
        <taxon>Streptophyta</taxon>
        <taxon>Embryophyta</taxon>
        <taxon>Tracheophyta</taxon>
        <taxon>Spermatophyta</taxon>
        <taxon>Magnoliopsida</taxon>
        <taxon>eudicotyledons</taxon>
        <taxon>Gunneridae</taxon>
        <taxon>Pentapetalae</taxon>
        <taxon>asterids</taxon>
        <taxon>lamiids</taxon>
        <taxon>Lamiales</taxon>
        <taxon>Oleaceae</taxon>
        <taxon>Oleeae</taxon>
        <taxon>Olea</taxon>
    </lineage>
</organism>
<feature type="region of interest" description="Disordered" evidence="1">
    <location>
        <begin position="1"/>
        <end position="24"/>
    </location>
</feature>
<name>A0A8S0Q2H4_OLEEU</name>